<dbReference type="CDD" id="cd06578">
    <property type="entry name" value="HemD"/>
    <property type="match status" value="1"/>
</dbReference>
<dbReference type="SUPFAM" id="SSF69618">
    <property type="entry name" value="HemD-like"/>
    <property type="match status" value="1"/>
</dbReference>
<dbReference type="PANTHER" id="PTHR12390:SF0">
    <property type="entry name" value="UROPORPHYRINOGEN-III SYNTHASE"/>
    <property type="match status" value="1"/>
</dbReference>
<feature type="region of interest" description="Disordered" evidence="1">
    <location>
        <begin position="644"/>
        <end position="668"/>
    </location>
</feature>
<dbReference type="Gene3D" id="3.40.50.10090">
    <property type="match status" value="2"/>
</dbReference>
<dbReference type="GO" id="GO:0005829">
    <property type="term" value="C:cytosol"/>
    <property type="evidence" value="ECO:0007669"/>
    <property type="project" value="TreeGrafter"/>
</dbReference>
<dbReference type="InterPro" id="IPR003754">
    <property type="entry name" value="4pyrrol_synth_uPrphyn_synth"/>
</dbReference>
<gene>
    <name evidence="3" type="ORF">K505DRAFT_259314</name>
</gene>
<accession>A0A6A6WRX5</accession>
<dbReference type="UniPathway" id="UPA00251">
    <property type="reaction ID" value="UER00320"/>
</dbReference>
<evidence type="ECO:0000256" key="1">
    <source>
        <dbReference type="SAM" id="MobiDB-lite"/>
    </source>
</evidence>
<feature type="compositionally biased region" description="Polar residues" evidence="1">
    <location>
        <begin position="314"/>
        <end position="325"/>
    </location>
</feature>
<dbReference type="AlphaFoldDB" id="A0A6A6WRX5"/>
<evidence type="ECO:0000313" key="3">
    <source>
        <dbReference type="EMBL" id="KAF2786703.1"/>
    </source>
</evidence>
<feature type="domain" description="Tetrapyrrole biosynthesis uroporphyrinogen III synthase" evidence="2">
    <location>
        <begin position="30"/>
        <end position="297"/>
    </location>
</feature>
<dbReference type="Proteomes" id="UP000799757">
    <property type="component" value="Unassembled WGS sequence"/>
</dbReference>
<feature type="compositionally biased region" description="Acidic residues" evidence="1">
    <location>
        <begin position="659"/>
        <end position="668"/>
    </location>
</feature>
<evidence type="ECO:0000259" key="2">
    <source>
        <dbReference type="Pfam" id="PF02602"/>
    </source>
</evidence>
<feature type="compositionally biased region" description="Basic and acidic residues" evidence="1">
    <location>
        <begin position="326"/>
        <end position="379"/>
    </location>
</feature>
<name>A0A6A6WRX5_9PLEO</name>
<dbReference type="InterPro" id="IPR039793">
    <property type="entry name" value="UROS/Hem4"/>
</dbReference>
<dbReference type="EMBL" id="MU002420">
    <property type="protein sequence ID" value="KAF2786703.1"/>
    <property type="molecule type" value="Genomic_DNA"/>
</dbReference>
<dbReference type="Pfam" id="PF02602">
    <property type="entry name" value="HEM4"/>
    <property type="match status" value="1"/>
</dbReference>
<evidence type="ECO:0000313" key="4">
    <source>
        <dbReference type="Proteomes" id="UP000799757"/>
    </source>
</evidence>
<dbReference type="GO" id="GO:0006782">
    <property type="term" value="P:protoporphyrinogen IX biosynthetic process"/>
    <property type="evidence" value="ECO:0007669"/>
    <property type="project" value="UniProtKB-UniPathway"/>
</dbReference>
<dbReference type="FunFam" id="3.40.50.10090:FF:000011">
    <property type="entry name" value="Uroporphyrinogen-III synthase (UroS), putative"/>
    <property type="match status" value="1"/>
</dbReference>
<feature type="compositionally biased region" description="Basic and acidic residues" evidence="1">
    <location>
        <begin position="644"/>
        <end position="658"/>
    </location>
</feature>
<keyword evidence="4" id="KW-1185">Reference proteome</keyword>
<sequence>MAENIRGKIPLLLLKTKSLPVDGYAEFFSTFEDSRYEPVFVPVLEHSFNQDALDQVRQDIIGGAFISSPVLKPAKYGSMIFTSQRAVEAVTQIVEDIRREGLHALDDLLPESVPFYVVGPATARGLRALNLRCPILGEETGNGEALSTFILEHYNSMHRGPAKPAIMFLVGDKRRDIIPKTLQSSNLGVEKRSKVDELVIYETGEMQSFKANFMSIWRENREQQAQHQWVVVFSPTGCKAMLEGLDLLDRNTGRVRPDAERGNTLVATIGPTTRDYLVREFGFSPDVCADKPSPEGIADSINSYTQKRTRSSARSRNVDNVSSSPKQEENGAAGEKRKAKEEPTLDSKHERKAQKTIEETLGAAKDKEYPDDSEMKEGEVQPSDEDQEKAEESGKETTANSEGFDGVSKVEDNGAVEESSERKKKMPSNILEKGIIYFFTRNRVGIEDAESVGDLQRTYFVLRPLPTAAKLGDGALPDLENNRLFALPKKVLPKSHQDRFMAFVEKAKTTIQDLKDTFFQASEYETKTLGTRHTEPINTVGEGVYAITRTEDRSTHLAYALTIPSDLGEVQEDLGLRSQGSFIISVKNPERPGPASARLPQGPGFPKEIIEEFRGLAWSEVKPKYLDYANCQILLIGEKLERATEPTSKDKKHDKETPSEELEQLEHEDELRVQHLHGDDSIFDDLNISKKEYPKVPTTW</sequence>
<proteinExistence type="predicted"/>
<dbReference type="OrthoDB" id="1028014at2759"/>
<protein>
    <submittedName>
        <fullName evidence="3">Tetrapyrrole biosynthesis, uroporphyrinogen III synthase</fullName>
    </submittedName>
</protein>
<organism evidence="3 4">
    <name type="scientific">Melanomma pulvis-pyrius CBS 109.77</name>
    <dbReference type="NCBI Taxonomy" id="1314802"/>
    <lineage>
        <taxon>Eukaryota</taxon>
        <taxon>Fungi</taxon>
        <taxon>Dikarya</taxon>
        <taxon>Ascomycota</taxon>
        <taxon>Pezizomycotina</taxon>
        <taxon>Dothideomycetes</taxon>
        <taxon>Pleosporomycetidae</taxon>
        <taxon>Pleosporales</taxon>
        <taxon>Melanommataceae</taxon>
        <taxon>Melanomma</taxon>
    </lineage>
</organism>
<dbReference type="InterPro" id="IPR036108">
    <property type="entry name" value="4pyrrol_syn_uPrphyn_synt_sf"/>
</dbReference>
<dbReference type="PANTHER" id="PTHR12390">
    <property type="entry name" value="UROPORPHYRINOGEN III SYNTHASE"/>
    <property type="match status" value="1"/>
</dbReference>
<dbReference type="GO" id="GO:0006780">
    <property type="term" value="P:uroporphyrinogen III biosynthetic process"/>
    <property type="evidence" value="ECO:0007669"/>
    <property type="project" value="InterPro"/>
</dbReference>
<reference evidence="3" key="1">
    <citation type="journal article" date="2020" name="Stud. Mycol.">
        <title>101 Dothideomycetes genomes: a test case for predicting lifestyles and emergence of pathogens.</title>
        <authorList>
            <person name="Haridas S."/>
            <person name="Albert R."/>
            <person name="Binder M."/>
            <person name="Bloem J."/>
            <person name="Labutti K."/>
            <person name="Salamov A."/>
            <person name="Andreopoulos B."/>
            <person name="Baker S."/>
            <person name="Barry K."/>
            <person name="Bills G."/>
            <person name="Bluhm B."/>
            <person name="Cannon C."/>
            <person name="Castanera R."/>
            <person name="Culley D."/>
            <person name="Daum C."/>
            <person name="Ezra D."/>
            <person name="Gonzalez J."/>
            <person name="Henrissat B."/>
            <person name="Kuo A."/>
            <person name="Liang C."/>
            <person name="Lipzen A."/>
            <person name="Lutzoni F."/>
            <person name="Magnuson J."/>
            <person name="Mondo S."/>
            <person name="Nolan M."/>
            <person name="Ohm R."/>
            <person name="Pangilinan J."/>
            <person name="Park H.-J."/>
            <person name="Ramirez L."/>
            <person name="Alfaro M."/>
            <person name="Sun H."/>
            <person name="Tritt A."/>
            <person name="Yoshinaga Y."/>
            <person name="Zwiers L.-H."/>
            <person name="Turgeon B."/>
            <person name="Goodwin S."/>
            <person name="Spatafora J."/>
            <person name="Crous P."/>
            <person name="Grigoriev I."/>
        </authorList>
    </citation>
    <scope>NUCLEOTIDE SEQUENCE</scope>
    <source>
        <strain evidence="3">CBS 109.77</strain>
    </source>
</reference>
<feature type="region of interest" description="Disordered" evidence="1">
    <location>
        <begin position="290"/>
        <end position="425"/>
    </location>
</feature>
<dbReference type="GO" id="GO:0004852">
    <property type="term" value="F:uroporphyrinogen-III synthase activity"/>
    <property type="evidence" value="ECO:0007669"/>
    <property type="project" value="InterPro"/>
</dbReference>